<proteinExistence type="inferred from homology"/>
<gene>
    <name evidence="6" type="ORF">ACFQ04_05345</name>
</gene>
<evidence type="ECO:0000256" key="3">
    <source>
        <dbReference type="ARBA" id="ARBA00022679"/>
    </source>
</evidence>
<sequence length="402" mass="42893">MSPEPTVREVLLLCWRDTGHPQGGGSERYLERVGSELASRGIRVTLRTAGYRGAARDEVRDGVRISRGGGRLSVYPRALVAIASGRLGLGPLKGIRPDVVVDTQNGIPFFARLATRAPVVVLVHHCHKAQWPVAGRALGTVGWFIESWLSPRVHRRHQYLTVSEPSAADLLLLGVDRARVAVVRAGADDIPAEVRGHVATPGHRLCVVSRLVPHKQIEDALAAVARLRVAMPDVHLDIVGDGWWAPRLRAVATELGVGDHVTFHGHVDELTKHRILSGAHVHLMPSRTEGWGLAVIEAAQHGVPTIGYRSSRGLTDSVVDGVTGLLVDTPDDLAAAAGDLLTDRARREDLGAAGRDRVADYSWPATADAVLSVLGAAASGRRIAGPVEREKLGTSASDSVAS</sequence>
<keyword evidence="2 6" id="KW-0328">Glycosyltransferase</keyword>
<evidence type="ECO:0000313" key="7">
    <source>
        <dbReference type="Proteomes" id="UP001597068"/>
    </source>
</evidence>
<dbReference type="Pfam" id="PF13439">
    <property type="entry name" value="Glyco_transf_4"/>
    <property type="match status" value="1"/>
</dbReference>
<evidence type="ECO:0000256" key="1">
    <source>
        <dbReference type="ARBA" id="ARBA00009481"/>
    </source>
</evidence>
<keyword evidence="3 6" id="KW-0808">Transferase</keyword>
<reference evidence="7" key="1">
    <citation type="journal article" date="2019" name="Int. J. Syst. Evol. Microbiol.">
        <title>The Global Catalogue of Microorganisms (GCM) 10K type strain sequencing project: providing services to taxonomists for standard genome sequencing and annotation.</title>
        <authorList>
            <consortium name="The Broad Institute Genomics Platform"/>
            <consortium name="The Broad Institute Genome Sequencing Center for Infectious Disease"/>
            <person name="Wu L."/>
            <person name="Ma J."/>
        </authorList>
    </citation>
    <scope>NUCLEOTIDE SEQUENCE [LARGE SCALE GENOMIC DNA]</scope>
    <source>
        <strain evidence="7">CCUG 50873</strain>
    </source>
</reference>
<comment type="caution">
    <text evidence="6">The sequence shown here is derived from an EMBL/GenBank/DDBJ whole genome shotgun (WGS) entry which is preliminary data.</text>
</comment>
<dbReference type="EC" id="2.4.-.-" evidence="6"/>
<feature type="domain" description="Glycosyltransferase subfamily 4-like N-terminal" evidence="5">
    <location>
        <begin position="24"/>
        <end position="188"/>
    </location>
</feature>
<dbReference type="InterPro" id="IPR001296">
    <property type="entry name" value="Glyco_trans_1"/>
</dbReference>
<dbReference type="EMBL" id="JBHTIL010000001">
    <property type="protein sequence ID" value="MFD0925157.1"/>
    <property type="molecule type" value="Genomic_DNA"/>
</dbReference>
<organism evidence="6 7">
    <name type="scientific">Williamsia deligens</name>
    <dbReference type="NCBI Taxonomy" id="321325"/>
    <lineage>
        <taxon>Bacteria</taxon>
        <taxon>Bacillati</taxon>
        <taxon>Actinomycetota</taxon>
        <taxon>Actinomycetes</taxon>
        <taxon>Mycobacteriales</taxon>
        <taxon>Nocardiaceae</taxon>
        <taxon>Williamsia</taxon>
    </lineage>
</organism>
<protein>
    <submittedName>
        <fullName evidence="6">Glycosyltransferase family 4 protein</fullName>
        <ecNumber evidence="6">2.4.-.-</ecNumber>
    </submittedName>
</protein>
<dbReference type="RefSeq" id="WP_253646869.1">
    <property type="nucleotide sequence ID" value="NZ_BAAAMO010000002.1"/>
</dbReference>
<dbReference type="GO" id="GO:0016757">
    <property type="term" value="F:glycosyltransferase activity"/>
    <property type="evidence" value="ECO:0007669"/>
    <property type="project" value="UniProtKB-KW"/>
</dbReference>
<feature type="domain" description="Glycosyl transferase family 1" evidence="4">
    <location>
        <begin position="205"/>
        <end position="356"/>
    </location>
</feature>
<dbReference type="Pfam" id="PF00534">
    <property type="entry name" value="Glycos_transf_1"/>
    <property type="match status" value="1"/>
</dbReference>
<evidence type="ECO:0000259" key="4">
    <source>
        <dbReference type="Pfam" id="PF00534"/>
    </source>
</evidence>
<evidence type="ECO:0000313" key="6">
    <source>
        <dbReference type="EMBL" id="MFD0925157.1"/>
    </source>
</evidence>
<dbReference type="Proteomes" id="UP001597068">
    <property type="component" value="Unassembled WGS sequence"/>
</dbReference>
<keyword evidence="7" id="KW-1185">Reference proteome</keyword>
<dbReference type="Gene3D" id="3.40.50.2000">
    <property type="entry name" value="Glycogen Phosphorylase B"/>
    <property type="match status" value="2"/>
</dbReference>
<dbReference type="InterPro" id="IPR028098">
    <property type="entry name" value="Glyco_trans_4-like_N"/>
</dbReference>
<evidence type="ECO:0000256" key="2">
    <source>
        <dbReference type="ARBA" id="ARBA00022676"/>
    </source>
</evidence>
<name>A0ABW3G3E3_9NOCA</name>
<accession>A0ABW3G3E3</accession>
<dbReference type="PANTHER" id="PTHR12526:SF640">
    <property type="entry name" value="COLANIC ACID BIOSYNTHESIS GLYCOSYLTRANSFERASE WCAL-RELATED"/>
    <property type="match status" value="1"/>
</dbReference>
<dbReference type="CDD" id="cd03801">
    <property type="entry name" value="GT4_PimA-like"/>
    <property type="match status" value="1"/>
</dbReference>
<comment type="similarity">
    <text evidence="1">Belongs to the glycosyltransferase group 1 family. Glycosyltransferase 4 subfamily.</text>
</comment>
<dbReference type="PANTHER" id="PTHR12526">
    <property type="entry name" value="GLYCOSYLTRANSFERASE"/>
    <property type="match status" value="1"/>
</dbReference>
<dbReference type="SUPFAM" id="SSF53756">
    <property type="entry name" value="UDP-Glycosyltransferase/glycogen phosphorylase"/>
    <property type="match status" value="1"/>
</dbReference>
<evidence type="ECO:0000259" key="5">
    <source>
        <dbReference type="Pfam" id="PF13439"/>
    </source>
</evidence>